<dbReference type="InterPro" id="IPR036144">
    <property type="entry name" value="RibA-like_sf"/>
</dbReference>
<gene>
    <name evidence="13" type="ORF">S03H2_20529</name>
</gene>
<dbReference type="UniPathway" id="UPA00275">
    <property type="reaction ID" value="UER00400"/>
</dbReference>
<name>X1G8A0_9ZZZZ</name>
<dbReference type="GO" id="GO:0046872">
    <property type="term" value="F:metal ion binding"/>
    <property type="evidence" value="ECO:0007669"/>
    <property type="project" value="UniProtKB-KW"/>
</dbReference>
<evidence type="ECO:0000256" key="8">
    <source>
        <dbReference type="ARBA" id="ARBA00022801"/>
    </source>
</evidence>
<comment type="catalytic activity">
    <reaction evidence="11">
        <text>GTP + 4 H2O = 2,5-diamino-6-hydroxy-4-(5-phosphoribosylamino)-pyrimidine + formate + 2 phosphate + 3 H(+)</text>
        <dbReference type="Rhea" id="RHEA:23704"/>
        <dbReference type="ChEBI" id="CHEBI:15377"/>
        <dbReference type="ChEBI" id="CHEBI:15378"/>
        <dbReference type="ChEBI" id="CHEBI:15740"/>
        <dbReference type="ChEBI" id="CHEBI:37565"/>
        <dbReference type="ChEBI" id="CHEBI:43474"/>
        <dbReference type="ChEBI" id="CHEBI:58614"/>
        <dbReference type="EC" id="3.5.4.25"/>
    </reaction>
</comment>
<dbReference type="PANTHER" id="PTHR21327">
    <property type="entry name" value="GTP CYCLOHYDROLASE II-RELATED"/>
    <property type="match status" value="1"/>
</dbReference>
<dbReference type="PANTHER" id="PTHR21327:SF18">
    <property type="entry name" value="3,4-DIHYDROXY-2-BUTANONE 4-PHOSPHATE SYNTHASE"/>
    <property type="match status" value="1"/>
</dbReference>
<evidence type="ECO:0000256" key="3">
    <source>
        <dbReference type="ARBA" id="ARBA00005520"/>
    </source>
</evidence>
<dbReference type="CDD" id="cd00641">
    <property type="entry name" value="GTP_cyclohydro2"/>
    <property type="match status" value="1"/>
</dbReference>
<organism evidence="13">
    <name type="scientific">marine sediment metagenome</name>
    <dbReference type="NCBI Taxonomy" id="412755"/>
    <lineage>
        <taxon>unclassified sequences</taxon>
        <taxon>metagenomes</taxon>
        <taxon>ecological metagenomes</taxon>
    </lineage>
</organism>
<dbReference type="EMBL" id="BARU01010827">
    <property type="protein sequence ID" value="GAH37799.1"/>
    <property type="molecule type" value="Genomic_DNA"/>
</dbReference>
<comment type="cofactor">
    <cofactor evidence="1">
        <name>Zn(2+)</name>
        <dbReference type="ChEBI" id="CHEBI:29105"/>
    </cofactor>
</comment>
<feature type="non-terminal residue" evidence="13">
    <location>
        <position position="288"/>
    </location>
</feature>
<dbReference type="GO" id="GO:0003935">
    <property type="term" value="F:GTP cyclohydrolase II activity"/>
    <property type="evidence" value="ECO:0007669"/>
    <property type="project" value="UniProtKB-EC"/>
</dbReference>
<dbReference type="SUPFAM" id="SSF142695">
    <property type="entry name" value="RibA-like"/>
    <property type="match status" value="1"/>
</dbReference>
<evidence type="ECO:0000256" key="7">
    <source>
        <dbReference type="ARBA" id="ARBA00022741"/>
    </source>
</evidence>
<dbReference type="Pfam" id="PF00926">
    <property type="entry name" value="DHBP_synthase"/>
    <property type="match status" value="1"/>
</dbReference>
<dbReference type="SUPFAM" id="SSF55821">
    <property type="entry name" value="YrdC/RibB"/>
    <property type="match status" value="1"/>
</dbReference>
<evidence type="ECO:0000256" key="9">
    <source>
        <dbReference type="ARBA" id="ARBA00022833"/>
    </source>
</evidence>
<dbReference type="AlphaFoldDB" id="X1G8A0"/>
<dbReference type="InterPro" id="IPR000926">
    <property type="entry name" value="RibA"/>
</dbReference>
<evidence type="ECO:0000256" key="2">
    <source>
        <dbReference type="ARBA" id="ARBA00004853"/>
    </source>
</evidence>
<dbReference type="EC" id="3.5.4.25" evidence="4"/>
<dbReference type="PIRSF" id="PIRSF001259">
    <property type="entry name" value="RibA"/>
    <property type="match status" value="1"/>
</dbReference>
<dbReference type="GO" id="GO:0008686">
    <property type="term" value="F:3,4-dihydroxy-2-butanone-4-phosphate synthase activity"/>
    <property type="evidence" value="ECO:0007669"/>
    <property type="project" value="InterPro"/>
</dbReference>
<comment type="pathway">
    <text evidence="2">Cofactor biosynthesis; riboflavin biosynthesis; 5-amino-6-(D-ribitylamino)uracil from GTP: step 1/4.</text>
</comment>
<proteinExistence type="inferred from homology"/>
<keyword evidence="10" id="KW-0342">GTP-binding</keyword>
<keyword evidence="8" id="KW-0378">Hydrolase</keyword>
<keyword evidence="6" id="KW-0479">Metal-binding</keyword>
<dbReference type="InterPro" id="IPR017945">
    <property type="entry name" value="DHBP_synth_RibB-like_a/b_dom"/>
</dbReference>
<dbReference type="GO" id="GO:0009231">
    <property type="term" value="P:riboflavin biosynthetic process"/>
    <property type="evidence" value="ECO:0007669"/>
    <property type="project" value="UniProtKB-UniPathway"/>
</dbReference>
<evidence type="ECO:0000256" key="10">
    <source>
        <dbReference type="ARBA" id="ARBA00023134"/>
    </source>
</evidence>
<dbReference type="Gene3D" id="3.90.870.10">
    <property type="entry name" value="DHBP synthase"/>
    <property type="match status" value="1"/>
</dbReference>
<accession>X1G8A0</accession>
<evidence type="ECO:0000313" key="13">
    <source>
        <dbReference type="EMBL" id="GAH37799.1"/>
    </source>
</evidence>
<evidence type="ECO:0000259" key="12">
    <source>
        <dbReference type="Pfam" id="PF00925"/>
    </source>
</evidence>
<feature type="non-terminal residue" evidence="13">
    <location>
        <position position="1"/>
    </location>
</feature>
<dbReference type="NCBIfam" id="TIGR00506">
    <property type="entry name" value="ribB"/>
    <property type="match status" value="1"/>
</dbReference>
<dbReference type="InterPro" id="IPR000422">
    <property type="entry name" value="DHBP_synthase_RibB"/>
</dbReference>
<dbReference type="Gene3D" id="3.40.50.10990">
    <property type="entry name" value="GTP cyclohydrolase II"/>
    <property type="match status" value="1"/>
</dbReference>
<dbReference type="NCBIfam" id="NF001591">
    <property type="entry name" value="PRK00393.1"/>
    <property type="match status" value="1"/>
</dbReference>
<evidence type="ECO:0000256" key="4">
    <source>
        <dbReference type="ARBA" id="ARBA00012762"/>
    </source>
</evidence>
<evidence type="ECO:0000256" key="6">
    <source>
        <dbReference type="ARBA" id="ARBA00022723"/>
    </source>
</evidence>
<evidence type="ECO:0000256" key="5">
    <source>
        <dbReference type="ARBA" id="ARBA00022619"/>
    </source>
</evidence>
<dbReference type="InterPro" id="IPR032677">
    <property type="entry name" value="GTP_cyclohydro_II"/>
</dbReference>
<dbReference type="GO" id="GO:0005525">
    <property type="term" value="F:GTP binding"/>
    <property type="evidence" value="ECO:0007669"/>
    <property type="project" value="UniProtKB-KW"/>
</dbReference>
<protein>
    <recommendedName>
        <fullName evidence="4">GTP cyclohydrolase II</fullName>
        <ecNumber evidence="4">3.5.4.25</ecNumber>
    </recommendedName>
</protein>
<evidence type="ECO:0000256" key="1">
    <source>
        <dbReference type="ARBA" id="ARBA00001947"/>
    </source>
</evidence>
<feature type="domain" description="GTP cyclohydrolase II" evidence="12">
    <location>
        <begin position="171"/>
        <end position="288"/>
    </location>
</feature>
<dbReference type="GO" id="GO:0005829">
    <property type="term" value="C:cytosol"/>
    <property type="evidence" value="ECO:0007669"/>
    <property type="project" value="TreeGrafter"/>
</dbReference>
<evidence type="ECO:0000256" key="11">
    <source>
        <dbReference type="ARBA" id="ARBA00049295"/>
    </source>
</evidence>
<keyword evidence="5" id="KW-0686">Riboflavin biosynthesis</keyword>
<keyword evidence="9" id="KW-0862">Zinc</keyword>
<reference evidence="13" key="1">
    <citation type="journal article" date="2014" name="Front. Microbiol.">
        <title>High frequency of phylogenetically diverse reductive dehalogenase-homologous genes in deep subseafloor sedimentary metagenomes.</title>
        <authorList>
            <person name="Kawai M."/>
            <person name="Futagami T."/>
            <person name="Toyoda A."/>
            <person name="Takaki Y."/>
            <person name="Nishi S."/>
            <person name="Hori S."/>
            <person name="Arai W."/>
            <person name="Tsubouchi T."/>
            <person name="Morono Y."/>
            <person name="Uchiyama I."/>
            <person name="Ito T."/>
            <person name="Fujiyama A."/>
            <person name="Inagaki F."/>
            <person name="Takami H."/>
        </authorList>
    </citation>
    <scope>NUCLEOTIDE SEQUENCE</scope>
    <source>
        <strain evidence="13">Expedition CK06-06</strain>
    </source>
</reference>
<sequence length="288" mass="31312">EKVSPEAINFMAKYGRGLICTPVLGERLDELRIPMMVRDNTAKYETAFTVSIEAKHDTTTGISAHDRAATVKAIVDPASKPSDFVSPGHTFPLRAKEGGVLVRAGQTEAIVDLARLAGLYPAGVICEVMADDGTMARLPQLEVFAEHHGLKIVTVADLIAYRRRTEKLIRRIAEANLPTQYGDFTAIAYKSVTDPDQHVALVKRDISGEEPVLVRVHSECLTGDVFGSLRCDCGEQIAVAMQAIANEGRGVLLYMRQEGRGIGLHNKIRAYALQDNGLDTVEANESLG</sequence>
<keyword evidence="7" id="KW-0547">Nucleotide-binding</keyword>
<dbReference type="Pfam" id="PF00925">
    <property type="entry name" value="GTP_cyclohydro2"/>
    <property type="match status" value="1"/>
</dbReference>
<comment type="similarity">
    <text evidence="3">In the N-terminal section; belongs to the DHBP synthase family.</text>
</comment>
<comment type="caution">
    <text evidence="13">The sequence shown here is derived from an EMBL/GenBank/DDBJ whole genome shotgun (WGS) entry which is preliminary data.</text>
</comment>